<dbReference type="PANTHER" id="PTHR10071">
    <property type="entry name" value="TRANSCRIPTION FACTOR GATA FAMILY MEMBER"/>
    <property type="match status" value="1"/>
</dbReference>
<dbReference type="OMA" id="WHPPMMP"/>
<dbReference type="SUPFAM" id="SSF57716">
    <property type="entry name" value="Glucocorticoid receptor-like (DNA-binding domain)"/>
    <property type="match status" value="2"/>
</dbReference>
<dbReference type="InterPro" id="IPR000679">
    <property type="entry name" value="Znf_GATA"/>
</dbReference>
<keyword evidence="7" id="KW-0539">Nucleus</keyword>
<dbReference type="eggNOG" id="KOG1601">
    <property type="taxonomic scope" value="Eukaryota"/>
</dbReference>
<feature type="compositionally biased region" description="Basic and acidic residues" evidence="9">
    <location>
        <begin position="95"/>
        <end position="123"/>
    </location>
</feature>
<dbReference type="AlphaFoldDB" id="K5WLJ7"/>
<name>K5WLJ7_AGABU</name>
<feature type="region of interest" description="Disordered" evidence="9">
    <location>
        <begin position="834"/>
        <end position="1040"/>
    </location>
</feature>
<feature type="domain" description="GATA-type" evidence="10">
    <location>
        <begin position="488"/>
        <end position="541"/>
    </location>
</feature>
<dbReference type="Pfam" id="PF08550">
    <property type="entry name" value="GATA_AreA"/>
    <property type="match status" value="1"/>
</dbReference>
<dbReference type="GO" id="GO:0008270">
    <property type="term" value="F:zinc ion binding"/>
    <property type="evidence" value="ECO:0007669"/>
    <property type="project" value="UniProtKB-KW"/>
</dbReference>
<dbReference type="GO" id="GO:0000981">
    <property type="term" value="F:DNA-binding transcription factor activity, RNA polymerase II-specific"/>
    <property type="evidence" value="ECO:0007669"/>
    <property type="project" value="TreeGrafter"/>
</dbReference>
<evidence type="ECO:0000259" key="10">
    <source>
        <dbReference type="PROSITE" id="PS50114"/>
    </source>
</evidence>
<feature type="region of interest" description="Disordered" evidence="9">
    <location>
        <begin position="1062"/>
        <end position="1083"/>
    </location>
</feature>
<accession>K5WLJ7</accession>
<dbReference type="GO" id="GO:0045165">
    <property type="term" value="P:cell fate commitment"/>
    <property type="evidence" value="ECO:0007669"/>
    <property type="project" value="TreeGrafter"/>
</dbReference>
<feature type="compositionally biased region" description="Polar residues" evidence="9">
    <location>
        <begin position="569"/>
        <end position="584"/>
    </location>
</feature>
<protein>
    <recommendedName>
        <fullName evidence="10">GATA-type domain-containing protein</fullName>
    </recommendedName>
</protein>
<feature type="region of interest" description="Disordered" evidence="9">
    <location>
        <begin position="323"/>
        <end position="392"/>
    </location>
</feature>
<feature type="region of interest" description="Disordered" evidence="9">
    <location>
        <begin position="428"/>
        <end position="452"/>
    </location>
</feature>
<feature type="compositionally biased region" description="Basic residues" evidence="9">
    <location>
        <begin position="834"/>
        <end position="849"/>
    </location>
</feature>
<evidence type="ECO:0000256" key="2">
    <source>
        <dbReference type="ARBA" id="ARBA00022723"/>
    </source>
</evidence>
<keyword evidence="3 8" id="KW-0863">Zinc-finger</keyword>
<dbReference type="CDD" id="cd00202">
    <property type="entry name" value="ZnF_GATA"/>
    <property type="match status" value="2"/>
</dbReference>
<feature type="compositionally biased region" description="Gly residues" evidence="9">
    <location>
        <begin position="1065"/>
        <end position="1078"/>
    </location>
</feature>
<comment type="subcellular location">
    <subcellularLocation>
        <location evidence="1">Nucleus</location>
    </subcellularLocation>
</comment>
<evidence type="ECO:0000313" key="12">
    <source>
        <dbReference type="Proteomes" id="UP000008493"/>
    </source>
</evidence>
<evidence type="ECO:0000256" key="8">
    <source>
        <dbReference type="PROSITE-ProRule" id="PRU00094"/>
    </source>
</evidence>
<dbReference type="InterPro" id="IPR013860">
    <property type="entry name" value="AreA_GATA"/>
</dbReference>
<feature type="compositionally biased region" description="Basic and acidic residues" evidence="9">
    <location>
        <begin position="292"/>
        <end position="303"/>
    </location>
</feature>
<feature type="compositionally biased region" description="Polar residues" evidence="9">
    <location>
        <begin position="369"/>
        <end position="385"/>
    </location>
</feature>
<evidence type="ECO:0000256" key="1">
    <source>
        <dbReference type="ARBA" id="ARBA00004123"/>
    </source>
</evidence>
<feature type="compositionally biased region" description="Pro residues" evidence="9">
    <location>
        <begin position="252"/>
        <end position="268"/>
    </location>
</feature>
<dbReference type="GeneID" id="18827449"/>
<dbReference type="GO" id="GO:0000122">
    <property type="term" value="P:negative regulation of transcription by RNA polymerase II"/>
    <property type="evidence" value="ECO:0007669"/>
    <property type="project" value="TreeGrafter"/>
</dbReference>
<feature type="domain" description="GATA-type" evidence="10">
    <location>
        <begin position="393"/>
        <end position="434"/>
    </location>
</feature>
<dbReference type="EMBL" id="JH971404">
    <property type="protein sequence ID" value="EKM76161.1"/>
    <property type="molecule type" value="Genomic_DNA"/>
</dbReference>
<dbReference type="GO" id="GO:0005634">
    <property type="term" value="C:nucleus"/>
    <property type="evidence" value="ECO:0007669"/>
    <property type="project" value="UniProtKB-SubCell"/>
</dbReference>
<keyword evidence="6" id="KW-0804">Transcription</keyword>
<feature type="compositionally biased region" description="Low complexity" evidence="9">
    <location>
        <begin position="942"/>
        <end position="952"/>
    </location>
</feature>
<dbReference type="PROSITE" id="PS50114">
    <property type="entry name" value="GATA_ZN_FINGER_2"/>
    <property type="match status" value="2"/>
</dbReference>
<dbReference type="PRINTS" id="PR00619">
    <property type="entry name" value="GATAZNFINGER"/>
</dbReference>
<dbReference type="Gene3D" id="3.30.50.10">
    <property type="entry name" value="Erythroid Transcription Factor GATA-1, subunit A"/>
    <property type="match status" value="2"/>
</dbReference>
<keyword evidence="2" id="KW-0479">Metal-binding</keyword>
<feature type="region of interest" description="Disordered" evidence="9">
    <location>
        <begin position="247"/>
        <end position="309"/>
    </location>
</feature>
<dbReference type="PANTHER" id="PTHR10071:SF281">
    <property type="entry name" value="BOX A-BINDING FACTOR-RELATED"/>
    <property type="match status" value="1"/>
</dbReference>
<evidence type="ECO:0000313" key="11">
    <source>
        <dbReference type="EMBL" id="EKM76161.1"/>
    </source>
</evidence>
<dbReference type="RefSeq" id="XP_007333121.1">
    <property type="nucleotide sequence ID" value="XM_007333059.1"/>
</dbReference>
<evidence type="ECO:0000256" key="7">
    <source>
        <dbReference type="ARBA" id="ARBA00023242"/>
    </source>
</evidence>
<proteinExistence type="predicted"/>
<sequence>MPAILNLKFKGNKSFVAFSNLNDSEALTKTWKVCTKVASFLEQGQRLENLSWRLWHLQNLMVDTDNAKSKREFKKLSKCMGDKLDKEKGRSIEELEAPDYKRTPSSEMIRQRAAEKERYREQNAKPGTIKRMQFTFSVDQPSAPGANLPVKKPDLKPSPEFTKRTRAATRAQADDSTLASSSSAISDDLPSLKFDSIFNQGFGPSALLFPAPTLTTRLSYGEGLNPSNDDTFTVSRPTIELPLDEILNTVDSPPPMPPPPAPPAPAPPQQQQDVVMRSVPSKRRTRKSSVATRDDGDSDHDTAADTTPFASALKSYTPLSQAVKEPETVAPSKLNPLFSTSVTRTNPNTRPTLTVKTQTSARSSGPGATATSLNPSTLRSSNSSGAPGGVKAECSNCGATHTPLWRRGLNDELNCNACGLYCKLHKRPRPKSMRNSHGGSGSGGSNNNTGNAAVERPLTVSNASIVQSVTHGIGGGSNSRQDPVDVLGSQTAQCYNCNTTATPLWRKDDEGKTVCNACGLYYKLHGSPRPISMKSDVIRKRSRHDARRGSNAASSAPGNINNTNTNTTSIEDTQSASPTASRRTSPIHDHDHDPPSPILAPDSSTTMSGPNSSSAVNVNVNAATTTLGYDYTQDGLTDAFGTTQSELVGALGQDQTSLFQNTFQFQYPGPYHPDYLLQMYTAHMHGVGGGVTTSGGAGTGNAGASPDLGNVDLSSPSSSNSVGGQHQQQQHGMQQQHHHTTSPDDLDLPLMSPRLTKRRRMSIDSCIEEPPVSAVSWYSPESSSISLNGGGTGGTSSSSSGFPFGNTFATVTTTTTTGSGGQKEQGLGLIGISQHHHSQQGQGQHHHHSLSQPEASTSSHLLLHSSSSSNSSSSSSGSSSSSSPLHHHQQQQQQQQHSHSHSLSLSHLSPHLSHLQNSHSAHTSSSASSSHSTHSHHHHHSMSLSHSLSNSHTHTHTGGPALRGSGNTFWHPPMMPLSDEQFHEQFQQQQQQCQPQSQQNQQSQSQQNQQQQHRILSRSSPYLSSSSSGSKSSLSPSSDMDMEMEMEIEEDSPMDYIHGSTSGTKGLGSGTTGTGSVSGTGTTTTVIQDDESLFSAYLNHHPATPDEGGGEVVV</sequence>
<evidence type="ECO:0000256" key="3">
    <source>
        <dbReference type="ARBA" id="ARBA00022771"/>
    </source>
</evidence>
<feature type="region of interest" description="Disordered" evidence="9">
    <location>
        <begin position="529"/>
        <end position="614"/>
    </location>
</feature>
<organism evidence="11 12">
    <name type="scientific">Agaricus bisporus var. burnettii (strain JB137-S8 / ATCC MYA-4627 / FGSC 10392)</name>
    <name type="common">White button mushroom</name>
    <dbReference type="NCBI Taxonomy" id="597362"/>
    <lineage>
        <taxon>Eukaryota</taxon>
        <taxon>Fungi</taxon>
        <taxon>Dikarya</taxon>
        <taxon>Basidiomycota</taxon>
        <taxon>Agaricomycotina</taxon>
        <taxon>Agaricomycetes</taxon>
        <taxon>Agaricomycetidae</taxon>
        <taxon>Agaricales</taxon>
        <taxon>Agaricineae</taxon>
        <taxon>Agaricaceae</taxon>
        <taxon>Agaricus</taxon>
    </lineage>
</organism>
<dbReference type="STRING" id="597362.K5WLJ7"/>
<evidence type="ECO:0000256" key="6">
    <source>
        <dbReference type="ARBA" id="ARBA00023163"/>
    </source>
</evidence>
<feature type="compositionally biased region" description="Polar residues" evidence="9">
    <location>
        <begin position="551"/>
        <end position="560"/>
    </location>
</feature>
<feature type="region of interest" description="Disordered" evidence="9">
    <location>
        <begin position="140"/>
        <end position="186"/>
    </location>
</feature>
<evidence type="ECO:0000256" key="9">
    <source>
        <dbReference type="SAM" id="MobiDB-lite"/>
    </source>
</evidence>
<dbReference type="OrthoDB" id="515401at2759"/>
<feature type="compositionally biased region" description="Low complexity" evidence="9">
    <location>
        <begin position="339"/>
        <end position="355"/>
    </location>
</feature>
<dbReference type="FunFam" id="3.30.50.10:FF:000007">
    <property type="entry name" value="Nitrogen regulatory AreA, N-terminal"/>
    <property type="match status" value="1"/>
</dbReference>
<keyword evidence="4" id="KW-0862">Zinc</keyword>
<feature type="region of interest" description="Disordered" evidence="9">
    <location>
        <begin position="95"/>
        <end position="126"/>
    </location>
</feature>
<feature type="compositionally biased region" description="Low complexity" evidence="9">
    <location>
        <begin position="603"/>
        <end position="614"/>
    </location>
</feature>
<reference evidence="12" key="1">
    <citation type="journal article" date="2012" name="Proc. Natl. Acad. Sci. U.S.A.">
        <title>Genome sequence of the button mushroom Agaricus bisporus reveals mechanisms governing adaptation to a humic-rich ecological niche.</title>
        <authorList>
            <person name="Morin E."/>
            <person name="Kohler A."/>
            <person name="Baker A.R."/>
            <person name="Foulongne-Oriol M."/>
            <person name="Lombard V."/>
            <person name="Nagy L.G."/>
            <person name="Ohm R.A."/>
            <person name="Patyshakuliyeva A."/>
            <person name="Brun A."/>
            <person name="Aerts A.L."/>
            <person name="Bailey A.M."/>
            <person name="Billette C."/>
            <person name="Coutinho P.M."/>
            <person name="Deakin G."/>
            <person name="Doddapaneni H."/>
            <person name="Floudas D."/>
            <person name="Grimwood J."/>
            <person name="Hilden K."/>
            <person name="Kuees U."/>
            <person name="LaButti K.M."/>
            <person name="Lapidus A."/>
            <person name="Lindquist E.A."/>
            <person name="Lucas S.M."/>
            <person name="Murat C."/>
            <person name="Riley R.W."/>
            <person name="Salamov A.A."/>
            <person name="Schmutz J."/>
            <person name="Subramanian V."/>
            <person name="Woesten H.A.B."/>
            <person name="Xu J."/>
            <person name="Eastwood D.C."/>
            <person name="Foster G.D."/>
            <person name="Sonnenberg A.S."/>
            <person name="Cullen D."/>
            <person name="de Vries R.P."/>
            <person name="Lundell T."/>
            <person name="Hibbett D.S."/>
            <person name="Henrissat B."/>
            <person name="Burton K.S."/>
            <person name="Kerrigan R.W."/>
            <person name="Challen M.P."/>
            <person name="Grigoriev I.V."/>
            <person name="Martin F."/>
        </authorList>
    </citation>
    <scope>NUCLEOTIDE SEQUENCE [LARGE SCALE GENOMIC DNA]</scope>
    <source>
        <strain evidence="12">JB137-S8 / ATCC MYA-4627 / FGSC 10392</strain>
    </source>
</reference>
<dbReference type="InterPro" id="IPR039355">
    <property type="entry name" value="Transcription_factor_GATA"/>
</dbReference>
<dbReference type="GO" id="GO:0000978">
    <property type="term" value="F:RNA polymerase II cis-regulatory region sequence-specific DNA binding"/>
    <property type="evidence" value="ECO:0007669"/>
    <property type="project" value="TreeGrafter"/>
</dbReference>
<dbReference type="InParanoid" id="K5WLJ7"/>
<dbReference type="Pfam" id="PF00320">
    <property type="entry name" value="GATA"/>
    <property type="match status" value="2"/>
</dbReference>
<feature type="compositionally biased region" description="Low complexity" evidence="9">
    <location>
        <begin position="168"/>
        <end position="186"/>
    </location>
</feature>
<feature type="compositionally biased region" description="Low complexity" evidence="9">
    <location>
        <begin position="985"/>
        <end position="1039"/>
    </location>
</feature>
<gene>
    <name evidence="11" type="ORF">AGABI1DRAFT_131482</name>
</gene>
<dbReference type="InterPro" id="IPR013088">
    <property type="entry name" value="Znf_NHR/GATA"/>
</dbReference>
<keyword evidence="5" id="KW-0805">Transcription regulation</keyword>
<feature type="compositionally biased region" description="Basic and acidic residues" evidence="9">
    <location>
        <begin position="151"/>
        <end position="163"/>
    </location>
</feature>
<dbReference type="KEGG" id="abp:AGABI1DRAFT131482"/>
<dbReference type="PROSITE" id="PS00344">
    <property type="entry name" value="GATA_ZN_FINGER_1"/>
    <property type="match status" value="1"/>
</dbReference>
<dbReference type="SMART" id="SM00401">
    <property type="entry name" value="ZnF_GATA"/>
    <property type="match status" value="2"/>
</dbReference>
<feature type="compositionally biased region" description="Low complexity" evidence="9">
    <location>
        <begin position="858"/>
        <end position="932"/>
    </location>
</feature>
<feature type="region of interest" description="Disordered" evidence="9">
    <location>
        <begin position="774"/>
        <end position="802"/>
    </location>
</feature>
<evidence type="ECO:0000256" key="5">
    <source>
        <dbReference type="ARBA" id="ARBA00023015"/>
    </source>
</evidence>
<feature type="region of interest" description="Disordered" evidence="9">
    <location>
        <begin position="697"/>
        <end position="750"/>
    </location>
</feature>
<evidence type="ECO:0000256" key="4">
    <source>
        <dbReference type="ARBA" id="ARBA00022833"/>
    </source>
</evidence>
<dbReference type="Proteomes" id="UP000008493">
    <property type="component" value="Unassembled WGS sequence"/>
</dbReference>
<feature type="compositionally biased region" description="Low complexity" evidence="9">
    <location>
        <begin position="714"/>
        <end position="735"/>
    </location>
</feature>
<dbReference type="GO" id="GO:0045944">
    <property type="term" value="P:positive regulation of transcription by RNA polymerase II"/>
    <property type="evidence" value="ECO:0007669"/>
    <property type="project" value="TreeGrafter"/>
</dbReference>
<keyword evidence="12" id="KW-1185">Reference proteome</keyword>
<dbReference type="HOGENOM" id="CLU_009372_0_0_1"/>